<proteinExistence type="inferred from homology"/>
<dbReference type="EMBL" id="BDGG01000002">
    <property type="protein sequence ID" value="GAU94168.1"/>
    <property type="molecule type" value="Genomic_DNA"/>
</dbReference>
<dbReference type="Proteomes" id="UP000186922">
    <property type="component" value="Unassembled WGS sequence"/>
</dbReference>
<keyword evidence="6" id="KW-1185">Reference proteome</keyword>
<evidence type="ECO:0000313" key="6">
    <source>
        <dbReference type="Proteomes" id="UP000186922"/>
    </source>
</evidence>
<dbReference type="AlphaFoldDB" id="A0A1D1V6M8"/>
<keyword evidence="2" id="KW-0479">Metal-binding</keyword>
<comment type="similarity">
    <text evidence="4">Belongs to the eukaryotic/archaeal RNase P protein component 4 family.</text>
</comment>
<evidence type="ECO:0000313" key="5">
    <source>
        <dbReference type="EMBL" id="GAU94168.1"/>
    </source>
</evidence>
<dbReference type="STRING" id="947166.A0A1D1V6M8"/>
<dbReference type="PANTHER" id="PTHR14742:SF0">
    <property type="entry name" value="RIBONUCLEASE P PROTEIN SUBUNIT P21"/>
    <property type="match status" value="1"/>
</dbReference>
<reference evidence="5 6" key="1">
    <citation type="journal article" date="2016" name="Nat. Commun.">
        <title>Extremotolerant tardigrade genome and improved radiotolerance of human cultured cells by tardigrade-unique protein.</title>
        <authorList>
            <person name="Hashimoto T."/>
            <person name="Horikawa D.D."/>
            <person name="Saito Y."/>
            <person name="Kuwahara H."/>
            <person name="Kozuka-Hata H."/>
            <person name="Shin-I T."/>
            <person name="Minakuchi Y."/>
            <person name="Ohishi K."/>
            <person name="Motoyama A."/>
            <person name="Aizu T."/>
            <person name="Enomoto A."/>
            <person name="Kondo K."/>
            <person name="Tanaka S."/>
            <person name="Hara Y."/>
            <person name="Koshikawa S."/>
            <person name="Sagara H."/>
            <person name="Miura T."/>
            <person name="Yokobori S."/>
            <person name="Miyagawa K."/>
            <person name="Suzuki Y."/>
            <person name="Kubo T."/>
            <person name="Oyama M."/>
            <person name="Kohara Y."/>
            <person name="Fujiyama A."/>
            <person name="Arakawa K."/>
            <person name="Katayama T."/>
            <person name="Toyoda A."/>
            <person name="Kunieda T."/>
        </authorList>
    </citation>
    <scope>NUCLEOTIDE SEQUENCE [LARGE SCALE GENOMIC DNA]</scope>
    <source>
        <strain evidence="5 6">YOKOZUNA-1</strain>
    </source>
</reference>
<evidence type="ECO:0000256" key="1">
    <source>
        <dbReference type="ARBA" id="ARBA00022694"/>
    </source>
</evidence>
<protein>
    <submittedName>
        <fullName evidence="5">Uncharacterized protein</fullName>
    </submittedName>
</protein>
<keyword evidence="1" id="KW-0819">tRNA processing</keyword>
<dbReference type="GO" id="GO:0005655">
    <property type="term" value="C:nucleolar ribonuclease P complex"/>
    <property type="evidence" value="ECO:0007669"/>
    <property type="project" value="TreeGrafter"/>
</dbReference>
<dbReference type="InterPro" id="IPR007175">
    <property type="entry name" value="Rpr2/Snm1/Rpp21"/>
</dbReference>
<dbReference type="OrthoDB" id="128536at2759"/>
<accession>A0A1D1V6M8</accession>
<evidence type="ECO:0000256" key="2">
    <source>
        <dbReference type="ARBA" id="ARBA00022723"/>
    </source>
</evidence>
<sequence>MDAISKTGNTGAHMQPNIVIRVLDNSNAKKRTVPARAELHRMNFLLQASTLMLRQTRSPASTALPPDQSEAAQVPAITKPGRMTRAEKRAAKKGTKLKPVRMELKDQMPSASLSRILAQQARQVGKKAVLRMAPETKQRICTRCSLQLEPDVTSTVRFRRNKSKVLFKVTTCLSCKTVSRIRMDPKYEPKGAALPAEEVS</sequence>
<dbReference type="Gene3D" id="6.20.50.20">
    <property type="match status" value="1"/>
</dbReference>
<name>A0A1D1V6M8_RAMVA</name>
<comment type="caution">
    <text evidence="5">The sequence shown here is derived from an EMBL/GenBank/DDBJ whole genome shotgun (WGS) entry which is preliminary data.</text>
</comment>
<keyword evidence="3" id="KW-0862">Zinc</keyword>
<dbReference type="GO" id="GO:0046872">
    <property type="term" value="F:metal ion binding"/>
    <property type="evidence" value="ECO:0007669"/>
    <property type="project" value="UniProtKB-KW"/>
</dbReference>
<evidence type="ECO:0000256" key="3">
    <source>
        <dbReference type="ARBA" id="ARBA00022833"/>
    </source>
</evidence>
<dbReference type="PANTHER" id="PTHR14742">
    <property type="entry name" value="RIBONUCLEASE P SUBUNIT P21"/>
    <property type="match status" value="1"/>
</dbReference>
<gene>
    <name evidence="5" type="primary">RvY_05993-1</name>
    <name evidence="5" type="synonym">RvY_05993.1</name>
    <name evidence="5" type="ORF">RvY_05993</name>
</gene>
<dbReference type="GO" id="GO:0008033">
    <property type="term" value="P:tRNA processing"/>
    <property type="evidence" value="ECO:0007669"/>
    <property type="project" value="UniProtKB-KW"/>
</dbReference>
<evidence type="ECO:0000256" key="4">
    <source>
        <dbReference type="ARBA" id="ARBA00038402"/>
    </source>
</evidence>
<organism evidence="5 6">
    <name type="scientific">Ramazzottius varieornatus</name>
    <name type="common">Water bear</name>
    <name type="synonym">Tardigrade</name>
    <dbReference type="NCBI Taxonomy" id="947166"/>
    <lineage>
        <taxon>Eukaryota</taxon>
        <taxon>Metazoa</taxon>
        <taxon>Ecdysozoa</taxon>
        <taxon>Tardigrada</taxon>
        <taxon>Eutardigrada</taxon>
        <taxon>Parachela</taxon>
        <taxon>Hypsibioidea</taxon>
        <taxon>Ramazzottiidae</taxon>
        <taxon>Ramazzottius</taxon>
    </lineage>
</organism>
<dbReference type="Pfam" id="PF04032">
    <property type="entry name" value="Rpr2"/>
    <property type="match status" value="1"/>
</dbReference>